<reference evidence="2 3" key="1">
    <citation type="submission" date="2024-04" db="EMBL/GenBank/DDBJ databases">
        <title>Tritrichomonas musculus Genome.</title>
        <authorList>
            <person name="Alves-Ferreira E."/>
            <person name="Grigg M."/>
            <person name="Lorenzi H."/>
            <person name="Galac M."/>
        </authorList>
    </citation>
    <scope>NUCLEOTIDE SEQUENCE [LARGE SCALE GENOMIC DNA]</scope>
    <source>
        <strain evidence="2 3">EAF2021</strain>
    </source>
</reference>
<dbReference type="InterPro" id="IPR029071">
    <property type="entry name" value="Ubiquitin-like_domsf"/>
</dbReference>
<proteinExistence type="predicted"/>
<name>A0ABR2HTT2_9EUKA</name>
<protein>
    <recommendedName>
        <fullName evidence="4">Ubiquitin-like domain-containing protein</fullName>
    </recommendedName>
</protein>
<dbReference type="EMBL" id="JAPFFF010000023">
    <property type="protein sequence ID" value="KAK8852524.1"/>
    <property type="molecule type" value="Genomic_DNA"/>
</dbReference>
<dbReference type="SUPFAM" id="SSF54236">
    <property type="entry name" value="Ubiquitin-like"/>
    <property type="match status" value="1"/>
</dbReference>
<evidence type="ECO:0000313" key="2">
    <source>
        <dbReference type="EMBL" id="KAK8852524.1"/>
    </source>
</evidence>
<dbReference type="EMBL" id="JAPFFF010000502">
    <property type="protein sequence ID" value="KAK8834117.1"/>
    <property type="molecule type" value="Genomic_DNA"/>
</dbReference>
<evidence type="ECO:0000313" key="1">
    <source>
        <dbReference type="EMBL" id="KAK8834117.1"/>
    </source>
</evidence>
<evidence type="ECO:0000313" key="3">
    <source>
        <dbReference type="Proteomes" id="UP001470230"/>
    </source>
</evidence>
<keyword evidence="3" id="KW-1185">Reference proteome</keyword>
<evidence type="ECO:0008006" key="4">
    <source>
        <dbReference type="Google" id="ProtNLM"/>
    </source>
</evidence>
<dbReference type="Proteomes" id="UP001470230">
    <property type="component" value="Unassembled WGS sequence"/>
</dbReference>
<accession>A0ABR2HTT2</accession>
<gene>
    <name evidence="2" type="ORF">M9Y10_017509</name>
    <name evidence="1" type="ORF">M9Y10_036102</name>
</gene>
<sequence length="840" mass="97993">MTIKKLFRLKLPNDEEILLPPKLLTNKEVYEYIQGYLNERLILIYNCIPILQDPIINLMNIGYDPYEYLVIKPFTTKMIKFELLKYKYIFSEEVHSYQTVFNVKQILSQRFCTVFQNIKIMNSSQILSNDQIISELGDYFTIDVIDGYSIYHIYFNSFFYICLPKNSTLKNLKTTLAGYNQLFEKGIRYGPYLTDVLNGVQNPDDSQIDQIECSFFDFKYQTSNIKMFALISIENDKKSLYRYQGQYPHFPLKNIQPEDVVNPTKCFLEKQTQIERNSLTYIEKLTFSSENSITVKIDNEPKNFVSTTTIKDLKEIYGKNVGIVINNQFVTEESDFLVKYVGNSTSDETNIILMKPKNESRLCEFEPILSDLKKGKPFSRIIPVNLTFSEINSIFLSDDEIPSQFFSIEDSKKPIEKSSKLESCTFDHFRTIVQKELEITYRFENEEKDDTVTLNFSNHLKIKDFLLQVSKKNNKPFHTYRAFIGKSEIDIFEPVVKFINEVINIKTDLYQPEIESESDKFLNIYNDVKNNFVTFKNNINEATVESIIKAIKQQEKLNCNLSLYLNFHLLSNEDKPIVLCQKSDNLFISENVKKQTFFVSNGYGITKSLSVPQNCFNVLSSLILNDFSLNYVKVHFLLKPIDENEWPFQKVQYELPPDFDGGSLPKNSKIELEYELKETDEFTFSYNGEKRSIKLNEPKSAIHLHKKILLKKLKIFDLHYKAAEFMFSGVKLDESNSFSSFGIPSKAPIEIVQCENPVKITVCLLDGQKIGDYYFRNEVEQSLVKEIVNQLKIQFDIEEENYELEIYKDNKGKNSLLDPTEQIKKNETVYASFEKANCSF</sequence>
<comment type="caution">
    <text evidence="2">The sequence shown here is derived from an EMBL/GenBank/DDBJ whole genome shotgun (WGS) entry which is preliminary data.</text>
</comment>
<organism evidence="2 3">
    <name type="scientific">Tritrichomonas musculus</name>
    <dbReference type="NCBI Taxonomy" id="1915356"/>
    <lineage>
        <taxon>Eukaryota</taxon>
        <taxon>Metamonada</taxon>
        <taxon>Parabasalia</taxon>
        <taxon>Tritrichomonadida</taxon>
        <taxon>Tritrichomonadidae</taxon>
        <taxon>Tritrichomonas</taxon>
    </lineage>
</organism>